<evidence type="ECO:0000313" key="1">
    <source>
        <dbReference type="EMBL" id="AWH15387.1"/>
    </source>
</evidence>
<proteinExistence type="predicted"/>
<dbReference type="RefSeq" id="YP_009801252.1">
    <property type="nucleotide sequence ID" value="NC_047966.1"/>
</dbReference>
<evidence type="ECO:0000313" key="2">
    <source>
        <dbReference type="Proteomes" id="UP000246930"/>
    </source>
</evidence>
<accession>A0A2S1PFP4</accession>
<name>A0A2S1PFP4_9CAUD</name>
<dbReference type="EMBL" id="MH179473">
    <property type="protein sequence ID" value="AWH15387.1"/>
    <property type="molecule type" value="Genomic_DNA"/>
</dbReference>
<dbReference type="KEGG" id="vg:54991763"/>
<protein>
    <submittedName>
        <fullName evidence="1">Uncharacterized protein</fullName>
    </submittedName>
</protein>
<dbReference type="Proteomes" id="UP000246930">
    <property type="component" value="Segment"/>
</dbReference>
<keyword evidence="2" id="KW-1185">Reference proteome</keyword>
<reference evidence="1" key="1">
    <citation type="submission" date="2018-03" db="EMBL/GenBank/DDBJ databases">
        <title>Complete genome sequences of new Aeromonas and Pseudomonas phages promising in phage therapy dedicated to aquaculture.</title>
        <authorList>
            <person name="Kolsut J."/>
            <person name="Wojcik E."/>
            <person name="Wojtasik A."/>
            <person name="Dastych J."/>
        </authorList>
    </citation>
    <scope>NUCLEOTIDE SEQUENCE [LARGE SCALE GENOMIC DNA]</scope>
</reference>
<sequence>MLKRNRKLNKEALIRESREYGESRTTLKGYRAFRQLASVYGAVKASAMVLNAFQTYPASVNRRDADVWSFCIWHVTEYGREWSKAADSFDVNS</sequence>
<dbReference type="GeneID" id="54991763"/>
<organism evidence="1 2">
    <name type="scientific">Aeromonas phage 25AhydR2PP</name>
    <dbReference type="NCBI Taxonomy" id="2163976"/>
    <lineage>
        <taxon>Viruses</taxon>
        <taxon>Duplodnaviria</taxon>
        <taxon>Heunggongvirae</taxon>
        <taxon>Uroviricota</taxon>
        <taxon>Caudoviricetes</taxon>
        <taxon>Autographivirales</taxon>
        <taxon>Autonotataviridae</taxon>
        <taxon>Aerosvirus</taxon>
        <taxon>Aerosvirus av25AhydR2PP</taxon>
    </lineage>
</organism>